<evidence type="ECO:0000313" key="3">
    <source>
        <dbReference type="Proteomes" id="UP000186601"/>
    </source>
</evidence>
<dbReference type="STRING" id="98765.A0A2R6NXV0"/>
<keyword evidence="3" id="KW-1185">Reference proteome</keyword>
<dbReference type="AlphaFoldDB" id="A0A2R6NXV0"/>
<feature type="chain" id="PRO_5015350407" evidence="1">
    <location>
        <begin position="20"/>
        <end position="130"/>
    </location>
</feature>
<dbReference type="Gene3D" id="3.20.20.80">
    <property type="entry name" value="Glycosidases"/>
    <property type="match status" value="1"/>
</dbReference>
<gene>
    <name evidence="2" type="ORF">PHLCEN_2v7020</name>
</gene>
<keyword evidence="1" id="KW-0732">Signal</keyword>
<dbReference type="InterPro" id="IPR017853">
    <property type="entry name" value="GH"/>
</dbReference>
<organism evidence="2 3">
    <name type="scientific">Hermanssonia centrifuga</name>
    <dbReference type="NCBI Taxonomy" id="98765"/>
    <lineage>
        <taxon>Eukaryota</taxon>
        <taxon>Fungi</taxon>
        <taxon>Dikarya</taxon>
        <taxon>Basidiomycota</taxon>
        <taxon>Agaricomycotina</taxon>
        <taxon>Agaricomycetes</taxon>
        <taxon>Polyporales</taxon>
        <taxon>Meruliaceae</taxon>
        <taxon>Hermanssonia</taxon>
    </lineage>
</organism>
<dbReference type="SUPFAM" id="SSF51445">
    <property type="entry name" value="(Trans)glycosidases"/>
    <property type="match status" value="1"/>
</dbReference>
<sequence length="130" mass="14594">MKSLARLIVYLLSVPLVTVWPYTVPPGSPGFYHGNSTAAVTFDAHSLFLGDKRLYVFSGEVHTWRIPSGPALWRDVFEKMKVDALRLFPYLSLSTAGYRRLDSTPSQSIIIGVYQRESLVLLISTFIGRT</sequence>
<name>A0A2R6NXV0_9APHY</name>
<protein>
    <submittedName>
        <fullName evidence="2">Uncharacterized protein</fullName>
    </submittedName>
</protein>
<reference evidence="2 3" key="1">
    <citation type="submission" date="2018-02" db="EMBL/GenBank/DDBJ databases">
        <title>Genome sequence of the basidiomycete white-rot fungus Phlebia centrifuga.</title>
        <authorList>
            <person name="Granchi Z."/>
            <person name="Peng M."/>
            <person name="de Vries R.P."/>
            <person name="Hilden K."/>
            <person name="Makela M.R."/>
            <person name="Grigoriev I."/>
            <person name="Riley R."/>
        </authorList>
    </citation>
    <scope>NUCLEOTIDE SEQUENCE [LARGE SCALE GENOMIC DNA]</scope>
    <source>
        <strain evidence="2 3">FBCC195</strain>
    </source>
</reference>
<comment type="caution">
    <text evidence="2">The sequence shown here is derived from an EMBL/GenBank/DDBJ whole genome shotgun (WGS) entry which is preliminary data.</text>
</comment>
<dbReference type="OrthoDB" id="3193774at2759"/>
<evidence type="ECO:0000313" key="2">
    <source>
        <dbReference type="EMBL" id="PSR79495.1"/>
    </source>
</evidence>
<dbReference type="EMBL" id="MLYV02000694">
    <property type="protein sequence ID" value="PSR79495.1"/>
    <property type="molecule type" value="Genomic_DNA"/>
</dbReference>
<evidence type="ECO:0000256" key="1">
    <source>
        <dbReference type="SAM" id="SignalP"/>
    </source>
</evidence>
<accession>A0A2R6NXV0</accession>
<dbReference type="Proteomes" id="UP000186601">
    <property type="component" value="Unassembled WGS sequence"/>
</dbReference>
<feature type="signal peptide" evidence="1">
    <location>
        <begin position="1"/>
        <end position="19"/>
    </location>
</feature>
<proteinExistence type="predicted"/>